<keyword evidence="2" id="KW-1185">Reference proteome</keyword>
<dbReference type="EMBL" id="PVMZ01000003">
    <property type="protein sequence ID" value="PRX23271.1"/>
    <property type="molecule type" value="Genomic_DNA"/>
</dbReference>
<organism evidence="1 2">
    <name type="scientific">Actinoplanes italicus</name>
    <dbReference type="NCBI Taxonomy" id="113567"/>
    <lineage>
        <taxon>Bacteria</taxon>
        <taxon>Bacillati</taxon>
        <taxon>Actinomycetota</taxon>
        <taxon>Actinomycetes</taxon>
        <taxon>Micromonosporales</taxon>
        <taxon>Micromonosporaceae</taxon>
        <taxon>Actinoplanes</taxon>
    </lineage>
</organism>
<dbReference type="AlphaFoldDB" id="A0A2T0KIB8"/>
<comment type="caution">
    <text evidence="1">The sequence shown here is derived from an EMBL/GenBank/DDBJ whole genome shotgun (WGS) entry which is preliminary data.</text>
</comment>
<reference evidence="1 2" key="1">
    <citation type="submission" date="2018-03" db="EMBL/GenBank/DDBJ databases">
        <title>Genomic Encyclopedia of Archaeal and Bacterial Type Strains, Phase II (KMG-II): from individual species to whole genera.</title>
        <authorList>
            <person name="Goeker M."/>
        </authorList>
    </citation>
    <scope>NUCLEOTIDE SEQUENCE [LARGE SCALE GENOMIC DNA]</scope>
    <source>
        <strain evidence="1 2">DSM 43146</strain>
    </source>
</reference>
<protein>
    <submittedName>
        <fullName evidence="1">Uncharacterized protein</fullName>
    </submittedName>
</protein>
<gene>
    <name evidence="1" type="ORF">CLV67_10315</name>
</gene>
<proteinExistence type="predicted"/>
<dbReference type="Proteomes" id="UP000239415">
    <property type="component" value="Unassembled WGS sequence"/>
</dbReference>
<evidence type="ECO:0000313" key="1">
    <source>
        <dbReference type="EMBL" id="PRX23271.1"/>
    </source>
</evidence>
<accession>A0A2T0KIB8</accession>
<sequence length="35" mass="3515">MAWSRGYTAAWLPAPGLDAGAGAYAVPTVSPVPGR</sequence>
<evidence type="ECO:0000313" key="2">
    <source>
        <dbReference type="Proteomes" id="UP000239415"/>
    </source>
</evidence>
<name>A0A2T0KIB8_9ACTN</name>